<comment type="caution">
    <text evidence="2">The sequence shown here is derived from an EMBL/GenBank/DDBJ whole genome shotgun (WGS) entry which is preliminary data.</text>
</comment>
<dbReference type="EMBL" id="AWVQ01000100">
    <property type="protein sequence ID" value="ERK72656.1"/>
    <property type="molecule type" value="Genomic_DNA"/>
</dbReference>
<evidence type="ECO:0000313" key="2">
    <source>
        <dbReference type="EMBL" id="ERK72656.1"/>
    </source>
</evidence>
<accession>U2RV55</accession>
<protein>
    <submittedName>
        <fullName evidence="2">Uncharacterized protein</fullName>
    </submittedName>
</protein>
<dbReference type="AlphaFoldDB" id="U2RV55"/>
<feature type="non-terminal residue" evidence="2">
    <location>
        <position position="176"/>
    </location>
</feature>
<organism evidence="2 3">
    <name type="scientific">Leifsonia aquatica ATCC 14665</name>
    <dbReference type="NCBI Taxonomy" id="1358026"/>
    <lineage>
        <taxon>Bacteria</taxon>
        <taxon>Bacillati</taxon>
        <taxon>Actinomycetota</taxon>
        <taxon>Actinomycetes</taxon>
        <taxon>Micrococcales</taxon>
        <taxon>Microbacteriaceae</taxon>
        <taxon>Leifsonia</taxon>
    </lineage>
</organism>
<reference evidence="2 3" key="1">
    <citation type="submission" date="2013-08" db="EMBL/GenBank/DDBJ databases">
        <authorList>
            <person name="Weinstock G."/>
            <person name="Sodergren E."/>
            <person name="Wylie T."/>
            <person name="Fulton L."/>
            <person name="Fulton R."/>
            <person name="Fronick C."/>
            <person name="O'Laughlin M."/>
            <person name="Godfrey J."/>
            <person name="Miner T."/>
            <person name="Herter B."/>
            <person name="Appelbaum E."/>
            <person name="Cordes M."/>
            <person name="Lek S."/>
            <person name="Wollam A."/>
            <person name="Pepin K.H."/>
            <person name="Palsikar V.B."/>
            <person name="Mitreva M."/>
            <person name="Wilson R.K."/>
        </authorList>
    </citation>
    <scope>NUCLEOTIDE SEQUENCE [LARGE SCALE GENOMIC DNA]</scope>
    <source>
        <strain evidence="2 3">ATCC 14665</strain>
    </source>
</reference>
<dbReference type="HOGENOM" id="CLU_1535742_0_0_11"/>
<sequence length="176" mass="18488">MTTTLALAARLRALRDDALISSLHRRSIRRAGVSDFFDLAEALLDAESVQRALVGLDRTRLAVLIALGRAEAPLTAEAIAAQLAAEPATAGLTVPAVESAVEALGGLLLAQPAASEGTDDDDQEAGPRGFTGYDAVYARLTAWPEADLPSPDDLLHTAPPPALAPVPDTERRFTDR</sequence>
<name>U2RV55_LEIAQ</name>
<feature type="region of interest" description="Disordered" evidence="1">
    <location>
        <begin position="148"/>
        <end position="176"/>
    </location>
</feature>
<dbReference type="Proteomes" id="UP000016605">
    <property type="component" value="Unassembled WGS sequence"/>
</dbReference>
<evidence type="ECO:0000313" key="3">
    <source>
        <dbReference type="Proteomes" id="UP000016605"/>
    </source>
</evidence>
<evidence type="ECO:0000256" key="1">
    <source>
        <dbReference type="SAM" id="MobiDB-lite"/>
    </source>
</evidence>
<gene>
    <name evidence="2" type="ORF">N136_00977</name>
</gene>
<proteinExistence type="predicted"/>